<keyword evidence="4 5" id="KW-0472">Membrane</keyword>
<dbReference type="AlphaFoldDB" id="A0A1I3MBG2"/>
<evidence type="ECO:0000313" key="7">
    <source>
        <dbReference type="EMBL" id="SFI94308.1"/>
    </source>
</evidence>
<dbReference type="EMBL" id="FORI01000008">
    <property type="protein sequence ID" value="SFI94308.1"/>
    <property type="molecule type" value="Genomic_DNA"/>
</dbReference>
<keyword evidence="3 5" id="KW-1133">Transmembrane helix</keyword>
<feature type="domain" description="Yip1" evidence="6">
    <location>
        <begin position="29"/>
        <end position="198"/>
    </location>
</feature>
<evidence type="ECO:0000256" key="4">
    <source>
        <dbReference type="ARBA" id="ARBA00023136"/>
    </source>
</evidence>
<comment type="subcellular location">
    <subcellularLocation>
        <location evidence="1">Membrane</location>
        <topology evidence="1">Multi-pass membrane protein</topology>
    </subcellularLocation>
</comment>
<protein>
    <submittedName>
        <fullName evidence="7">Yip1 domain-containing protein</fullName>
    </submittedName>
</protein>
<name>A0A1I3MBG2_9SPIR</name>
<accession>A0A1I3MBG2</accession>
<keyword evidence="2 5" id="KW-0812">Transmembrane</keyword>
<evidence type="ECO:0000256" key="2">
    <source>
        <dbReference type="ARBA" id="ARBA00022692"/>
    </source>
</evidence>
<dbReference type="RefSeq" id="WP_074932813.1">
    <property type="nucleotide sequence ID" value="NZ_FORI01000008.1"/>
</dbReference>
<dbReference type="GO" id="GO:0016020">
    <property type="term" value="C:membrane"/>
    <property type="evidence" value="ECO:0007669"/>
    <property type="project" value="UniProtKB-SubCell"/>
</dbReference>
<evidence type="ECO:0000256" key="5">
    <source>
        <dbReference type="SAM" id="Phobius"/>
    </source>
</evidence>
<feature type="transmembrane region" description="Helical" evidence="5">
    <location>
        <begin position="149"/>
        <end position="170"/>
    </location>
</feature>
<gene>
    <name evidence="7" type="ORF">SAMN04487775_108171</name>
</gene>
<evidence type="ECO:0000256" key="3">
    <source>
        <dbReference type="ARBA" id="ARBA00022989"/>
    </source>
</evidence>
<feature type="transmembrane region" description="Helical" evidence="5">
    <location>
        <begin position="182"/>
        <end position="206"/>
    </location>
</feature>
<dbReference type="Pfam" id="PF04893">
    <property type="entry name" value="Yip1"/>
    <property type="match status" value="1"/>
</dbReference>
<dbReference type="InterPro" id="IPR006977">
    <property type="entry name" value="Yip1_dom"/>
</dbReference>
<evidence type="ECO:0000313" key="8">
    <source>
        <dbReference type="Proteomes" id="UP000182737"/>
    </source>
</evidence>
<proteinExistence type="predicted"/>
<feature type="transmembrane region" description="Helical" evidence="5">
    <location>
        <begin position="121"/>
        <end position="143"/>
    </location>
</feature>
<dbReference type="OrthoDB" id="359441at2"/>
<feature type="transmembrane region" description="Helical" evidence="5">
    <location>
        <begin position="88"/>
        <end position="109"/>
    </location>
</feature>
<reference evidence="8" key="1">
    <citation type="submission" date="2016-10" db="EMBL/GenBank/DDBJ databases">
        <authorList>
            <person name="Varghese N."/>
            <person name="Submissions S."/>
        </authorList>
    </citation>
    <scope>NUCLEOTIDE SEQUENCE [LARGE SCALE GENOMIC DNA]</scope>
    <source>
        <strain evidence="8">XBD1002</strain>
    </source>
</reference>
<organism evidence="7 8">
    <name type="scientific">Treponema bryantii</name>
    <dbReference type="NCBI Taxonomy" id="163"/>
    <lineage>
        <taxon>Bacteria</taxon>
        <taxon>Pseudomonadati</taxon>
        <taxon>Spirochaetota</taxon>
        <taxon>Spirochaetia</taxon>
        <taxon>Spirochaetales</taxon>
        <taxon>Treponemataceae</taxon>
        <taxon>Treponema</taxon>
    </lineage>
</organism>
<evidence type="ECO:0000256" key="1">
    <source>
        <dbReference type="ARBA" id="ARBA00004141"/>
    </source>
</evidence>
<dbReference type="Proteomes" id="UP000182737">
    <property type="component" value="Unassembled WGS sequence"/>
</dbReference>
<sequence length="225" mass="26157">MSYITRRLKKLTDKSTYVRFRDTLKYSLYVIFHPADGFWDLIHAKRGSYAAANFIVILTLLTSVWRLRFTSFVVMNVHWEEVNIFEEFASILIPLLIFCVCNWALTTLFDGKGHLGDIYMGSAYALTPYPLIQIPIIILSNIVTKDEAAFYDVFNTISIIWCAVLIFMAMMMIHQYGFGKTLLFTIFTIFGMLIFIFIMLLFFSMISQGINYFVSLGREVIFRLN</sequence>
<evidence type="ECO:0000259" key="6">
    <source>
        <dbReference type="Pfam" id="PF04893"/>
    </source>
</evidence>
<keyword evidence="8" id="KW-1185">Reference proteome</keyword>